<keyword evidence="2" id="KW-0812">Transmembrane</keyword>
<evidence type="ECO:0000256" key="2">
    <source>
        <dbReference type="SAM" id="Phobius"/>
    </source>
</evidence>
<dbReference type="RefSeq" id="WP_129208300.1">
    <property type="nucleotide sequence ID" value="NZ_BMGU01000003.1"/>
</dbReference>
<name>A0A4Q1SD36_9BACT</name>
<dbReference type="AlphaFoldDB" id="A0A4Q1SD36"/>
<gene>
    <name evidence="3" type="ORF">ESZ00_11010</name>
</gene>
<protein>
    <recommendedName>
        <fullName evidence="5">Zinc-finger domain-containing protein</fullName>
    </recommendedName>
</protein>
<proteinExistence type="predicted"/>
<dbReference type="EMBL" id="SDMK01000002">
    <property type="protein sequence ID" value="RXS95132.1"/>
    <property type="molecule type" value="Genomic_DNA"/>
</dbReference>
<organism evidence="3 4">
    <name type="scientific">Silvibacterium dinghuense</name>
    <dbReference type="NCBI Taxonomy" id="1560006"/>
    <lineage>
        <taxon>Bacteria</taxon>
        <taxon>Pseudomonadati</taxon>
        <taxon>Acidobacteriota</taxon>
        <taxon>Terriglobia</taxon>
        <taxon>Terriglobales</taxon>
        <taxon>Acidobacteriaceae</taxon>
        <taxon>Silvibacterium</taxon>
    </lineage>
</organism>
<evidence type="ECO:0000313" key="4">
    <source>
        <dbReference type="Proteomes" id="UP000290253"/>
    </source>
</evidence>
<keyword evidence="2" id="KW-1133">Transmembrane helix</keyword>
<keyword evidence="2" id="KW-0472">Membrane</keyword>
<dbReference type="Proteomes" id="UP000290253">
    <property type="component" value="Unassembled WGS sequence"/>
</dbReference>
<sequence>MTTDMFAHLTEEELHDALIDLNSAETARHLALCAMCRSKLEVFQADMEAFNTASLAWSEARSITTPMIELPRRKQHGLFPGAAWTLATLMLVTGIVTLRYDHLSLRRAHVGNTAAQDNDSQIAQDNDLLQAVDSAINADDVSPMREYNVPTGHQPHAGNDRSTY</sequence>
<feature type="region of interest" description="Disordered" evidence="1">
    <location>
        <begin position="143"/>
        <end position="164"/>
    </location>
</feature>
<reference evidence="3 4" key="1">
    <citation type="journal article" date="2016" name="Int. J. Syst. Evol. Microbiol.">
        <title>Acidipila dinghuensis sp. nov., an acidobacterium isolated from forest soil.</title>
        <authorList>
            <person name="Jiang Y.W."/>
            <person name="Wang J."/>
            <person name="Chen M.H."/>
            <person name="Lv Y.Y."/>
            <person name="Qiu L.H."/>
        </authorList>
    </citation>
    <scope>NUCLEOTIDE SEQUENCE [LARGE SCALE GENOMIC DNA]</scope>
    <source>
        <strain evidence="3 4">DHOF10</strain>
    </source>
</reference>
<evidence type="ECO:0000313" key="3">
    <source>
        <dbReference type="EMBL" id="RXS95132.1"/>
    </source>
</evidence>
<dbReference type="OrthoDB" id="123230at2"/>
<comment type="caution">
    <text evidence="3">The sequence shown here is derived from an EMBL/GenBank/DDBJ whole genome shotgun (WGS) entry which is preliminary data.</text>
</comment>
<evidence type="ECO:0008006" key="5">
    <source>
        <dbReference type="Google" id="ProtNLM"/>
    </source>
</evidence>
<keyword evidence="4" id="KW-1185">Reference proteome</keyword>
<evidence type="ECO:0000256" key="1">
    <source>
        <dbReference type="SAM" id="MobiDB-lite"/>
    </source>
</evidence>
<feature type="transmembrane region" description="Helical" evidence="2">
    <location>
        <begin position="77"/>
        <end position="98"/>
    </location>
</feature>
<accession>A0A4Q1SD36</accession>